<keyword evidence="2" id="KW-0489">Methyltransferase</keyword>
<feature type="region of interest" description="Disordered" evidence="1">
    <location>
        <begin position="200"/>
        <end position="256"/>
    </location>
</feature>
<dbReference type="PANTHER" id="PTHR38451:SF1">
    <property type="entry name" value="TRNA (ADENINE(22)-N(1))-METHYLTRANSFERASE"/>
    <property type="match status" value="1"/>
</dbReference>
<dbReference type="Pfam" id="PF04816">
    <property type="entry name" value="TrmK"/>
    <property type="match status" value="1"/>
</dbReference>
<dbReference type="GO" id="GO:0160105">
    <property type="term" value="F:tRNA (adenine(22)-N1)-methyltransferase activity"/>
    <property type="evidence" value="ECO:0007669"/>
    <property type="project" value="InterPro"/>
</dbReference>
<dbReference type="InterPro" id="IPR006901">
    <property type="entry name" value="TrmK"/>
</dbReference>
<accession>A0A9D2J7M2</accession>
<reference evidence="2" key="2">
    <citation type="submission" date="2021-04" db="EMBL/GenBank/DDBJ databases">
        <authorList>
            <person name="Gilroy R."/>
        </authorList>
    </citation>
    <scope>NUCLEOTIDE SEQUENCE</scope>
    <source>
        <strain evidence="2">CHK179-28034</strain>
    </source>
</reference>
<dbReference type="Gene3D" id="3.40.50.150">
    <property type="entry name" value="Vaccinia Virus protein VP39"/>
    <property type="match status" value="1"/>
</dbReference>
<dbReference type="PIRSF" id="PIRSF018637">
    <property type="entry name" value="TrmK"/>
    <property type="match status" value="1"/>
</dbReference>
<gene>
    <name evidence="2" type="ORF">H9968_01805</name>
</gene>
<keyword evidence="2" id="KW-0808">Transferase</keyword>
<feature type="compositionally biased region" description="Polar residues" evidence="1">
    <location>
        <begin position="214"/>
        <end position="225"/>
    </location>
</feature>
<evidence type="ECO:0000256" key="1">
    <source>
        <dbReference type="SAM" id="MobiDB-lite"/>
    </source>
</evidence>
<dbReference type="GO" id="GO:0032259">
    <property type="term" value="P:methylation"/>
    <property type="evidence" value="ECO:0007669"/>
    <property type="project" value="UniProtKB-KW"/>
</dbReference>
<evidence type="ECO:0000313" key="2">
    <source>
        <dbReference type="EMBL" id="HIZ38649.1"/>
    </source>
</evidence>
<dbReference type="EMBL" id="DXBR01000021">
    <property type="protein sequence ID" value="HIZ38649.1"/>
    <property type="molecule type" value="Genomic_DNA"/>
</dbReference>
<dbReference type="SUPFAM" id="SSF53335">
    <property type="entry name" value="S-adenosyl-L-methionine-dependent methyltransferases"/>
    <property type="match status" value="1"/>
</dbReference>
<dbReference type="Proteomes" id="UP000824049">
    <property type="component" value="Unassembled WGS sequence"/>
</dbReference>
<comment type="caution">
    <text evidence="2">The sequence shown here is derived from an EMBL/GenBank/DDBJ whole genome shotgun (WGS) entry which is preliminary data.</text>
</comment>
<sequence length="270" mass="30310">MELSKRLQTVAAAVTPGHRIADVGTDHGYVPIYLVKNGLCPSACAMDVNKGPLARAAEHIGQEGLSDKIATRLSDGLAGLSPDETDTVVIAGMGGELICRILKNASEFLEAGMEFILQPQSEWFKVRHLLHDAGYHIAGEWFLKEDGKYYVVIKALPAPAGQRESYPDEFHYAYGSCLLRERNPVLLEYLQKEQQKKKSILARMAQPEEEENIPQITDSEQQSRNSQEDPENTSGKSRKDSEQNAMKRRQRQKQLEEEIRAIGQYLRETV</sequence>
<dbReference type="PANTHER" id="PTHR38451">
    <property type="entry name" value="TRNA (ADENINE(22)-N(1))-METHYLTRANSFERASE"/>
    <property type="match status" value="1"/>
</dbReference>
<dbReference type="InterPro" id="IPR029063">
    <property type="entry name" value="SAM-dependent_MTases_sf"/>
</dbReference>
<name>A0A9D2J7M2_9FIRM</name>
<reference evidence="2" key="1">
    <citation type="journal article" date="2021" name="PeerJ">
        <title>Extensive microbial diversity within the chicken gut microbiome revealed by metagenomics and culture.</title>
        <authorList>
            <person name="Gilroy R."/>
            <person name="Ravi A."/>
            <person name="Getino M."/>
            <person name="Pursley I."/>
            <person name="Horton D.L."/>
            <person name="Alikhan N.F."/>
            <person name="Baker D."/>
            <person name="Gharbi K."/>
            <person name="Hall N."/>
            <person name="Watson M."/>
            <person name="Adriaenssens E.M."/>
            <person name="Foster-Nyarko E."/>
            <person name="Jarju S."/>
            <person name="Secka A."/>
            <person name="Antonio M."/>
            <person name="Oren A."/>
            <person name="Chaudhuri R.R."/>
            <person name="La Ragione R."/>
            <person name="Hildebrand F."/>
            <person name="Pallen M.J."/>
        </authorList>
    </citation>
    <scope>NUCLEOTIDE SEQUENCE</scope>
    <source>
        <strain evidence="2">CHK179-28034</strain>
    </source>
</reference>
<organism evidence="2 3">
    <name type="scientific">Candidatus Anaerobutyricum stercoris</name>
    <dbReference type="NCBI Taxonomy" id="2838457"/>
    <lineage>
        <taxon>Bacteria</taxon>
        <taxon>Bacillati</taxon>
        <taxon>Bacillota</taxon>
        <taxon>Clostridia</taxon>
        <taxon>Lachnospirales</taxon>
        <taxon>Lachnospiraceae</taxon>
        <taxon>Anaerobutyricum</taxon>
    </lineage>
</organism>
<dbReference type="AlphaFoldDB" id="A0A9D2J7M2"/>
<proteinExistence type="predicted"/>
<protein>
    <submittedName>
        <fullName evidence="2">Class I SAM-dependent methyltransferase</fullName>
    </submittedName>
</protein>
<evidence type="ECO:0000313" key="3">
    <source>
        <dbReference type="Proteomes" id="UP000824049"/>
    </source>
</evidence>